<dbReference type="Proteomes" id="UP001209878">
    <property type="component" value="Unassembled WGS sequence"/>
</dbReference>
<evidence type="ECO:0000313" key="3">
    <source>
        <dbReference type="Proteomes" id="UP001209878"/>
    </source>
</evidence>
<dbReference type="SUPFAM" id="SSF82866">
    <property type="entry name" value="Multidrug efflux transporter AcrB transmembrane domain"/>
    <property type="match status" value="1"/>
</dbReference>
<dbReference type="PANTHER" id="PTHR10796">
    <property type="entry name" value="PATCHED-RELATED"/>
    <property type="match status" value="1"/>
</dbReference>
<comment type="caution">
    <text evidence="2">The sequence shown here is derived from an EMBL/GenBank/DDBJ whole genome shotgun (WGS) entry which is preliminary data.</text>
</comment>
<evidence type="ECO:0008006" key="4">
    <source>
        <dbReference type="Google" id="ProtNLM"/>
    </source>
</evidence>
<name>A0AAD9P1E3_RIDPI</name>
<keyword evidence="1" id="KW-0812">Transmembrane</keyword>
<feature type="transmembrane region" description="Helical" evidence="1">
    <location>
        <begin position="72"/>
        <end position="92"/>
    </location>
</feature>
<accession>A0AAD9P1E3</accession>
<keyword evidence="1" id="KW-1133">Transmembrane helix</keyword>
<evidence type="ECO:0000256" key="1">
    <source>
        <dbReference type="SAM" id="Phobius"/>
    </source>
</evidence>
<dbReference type="InterPro" id="IPR051697">
    <property type="entry name" value="Patched_domain-protein"/>
</dbReference>
<dbReference type="AlphaFoldDB" id="A0AAD9P1E3"/>
<keyword evidence="3" id="KW-1185">Reference proteome</keyword>
<protein>
    <recommendedName>
        <fullName evidence="4">Patched domain-containing protein 3</fullName>
    </recommendedName>
</protein>
<dbReference type="Gene3D" id="1.20.1640.10">
    <property type="entry name" value="Multidrug efflux transporter AcrB transmembrane domain"/>
    <property type="match status" value="1"/>
</dbReference>
<dbReference type="PANTHER" id="PTHR10796:SF92">
    <property type="entry name" value="PATCHED-RELATED, ISOFORM A"/>
    <property type="match status" value="1"/>
</dbReference>
<gene>
    <name evidence="2" type="ORF">NP493_200g00030</name>
</gene>
<sequence>MGTSIRESKMMLKAREIADEHPELKVTVFHPAFIYYDQYIAVWPNMRQNMLIATAAMFVVSLLLIPHPVCSLWVTFSIVSICVGVIGYMTWWDVNLDTISMINIIMCIGFCVDFSAHITYAYVSAEGDTGNERMRNALHALGYPIALI</sequence>
<proteinExistence type="predicted"/>
<feature type="transmembrane region" description="Helical" evidence="1">
    <location>
        <begin position="104"/>
        <end position="123"/>
    </location>
</feature>
<keyword evidence="1" id="KW-0472">Membrane</keyword>
<evidence type="ECO:0000313" key="2">
    <source>
        <dbReference type="EMBL" id="KAK2186419.1"/>
    </source>
</evidence>
<dbReference type="GO" id="GO:0016020">
    <property type="term" value="C:membrane"/>
    <property type="evidence" value="ECO:0007669"/>
    <property type="project" value="TreeGrafter"/>
</dbReference>
<dbReference type="EMBL" id="JAODUO010000200">
    <property type="protein sequence ID" value="KAK2186419.1"/>
    <property type="molecule type" value="Genomic_DNA"/>
</dbReference>
<feature type="transmembrane region" description="Helical" evidence="1">
    <location>
        <begin position="49"/>
        <end position="66"/>
    </location>
</feature>
<reference evidence="2" key="1">
    <citation type="journal article" date="2023" name="Mol. Biol. Evol.">
        <title>Third-Generation Sequencing Reveals the Adaptive Role of the Epigenome in Three Deep-Sea Polychaetes.</title>
        <authorList>
            <person name="Perez M."/>
            <person name="Aroh O."/>
            <person name="Sun Y."/>
            <person name="Lan Y."/>
            <person name="Juniper S.K."/>
            <person name="Young C.R."/>
            <person name="Angers B."/>
            <person name="Qian P.Y."/>
        </authorList>
    </citation>
    <scope>NUCLEOTIDE SEQUENCE</scope>
    <source>
        <strain evidence="2">R07B-5</strain>
    </source>
</reference>
<organism evidence="2 3">
    <name type="scientific">Ridgeia piscesae</name>
    <name type="common">Tubeworm</name>
    <dbReference type="NCBI Taxonomy" id="27915"/>
    <lineage>
        <taxon>Eukaryota</taxon>
        <taxon>Metazoa</taxon>
        <taxon>Spiralia</taxon>
        <taxon>Lophotrochozoa</taxon>
        <taxon>Annelida</taxon>
        <taxon>Polychaeta</taxon>
        <taxon>Sedentaria</taxon>
        <taxon>Canalipalpata</taxon>
        <taxon>Sabellida</taxon>
        <taxon>Siboglinidae</taxon>
        <taxon>Ridgeia</taxon>
    </lineage>
</organism>